<evidence type="ECO:0000256" key="6">
    <source>
        <dbReference type="ARBA" id="ARBA00022679"/>
    </source>
</evidence>
<dbReference type="GO" id="GO:0000155">
    <property type="term" value="F:phosphorelay sensor kinase activity"/>
    <property type="evidence" value="ECO:0007669"/>
    <property type="project" value="InterPro"/>
</dbReference>
<dbReference type="GO" id="GO:0005524">
    <property type="term" value="F:ATP binding"/>
    <property type="evidence" value="ECO:0007669"/>
    <property type="project" value="UniProtKB-KW"/>
</dbReference>
<keyword evidence="6" id="KW-0808">Transferase</keyword>
<dbReference type="SMART" id="SM00387">
    <property type="entry name" value="HATPase_c"/>
    <property type="match status" value="1"/>
</dbReference>
<dbReference type="Pfam" id="PF00512">
    <property type="entry name" value="HisKA"/>
    <property type="match status" value="1"/>
</dbReference>
<dbReference type="InterPro" id="IPR036890">
    <property type="entry name" value="HATPase_C_sf"/>
</dbReference>
<keyword evidence="4" id="KW-1003">Cell membrane</keyword>
<dbReference type="AlphaFoldDB" id="X0VSB8"/>
<evidence type="ECO:0000313" key="13">
    <source>
        <dbReference type="EMBL" id="GAG14007.1"/>
    </source>
</evidence>
<comment type="catalytic activity">
    <reaction evidence="1">
        <text>ATP + protein L-histidine = ADP + protein N-phospho-L-histidine.</text>
        <dbReference type="EC" id="2.7.13.3"/>
    </reaction>
</comment>
<feature type="domain" description="Histidine kinase" evidence="12">
    <location>
        <begin position="14"/>
        <end position="232"/>
    </location>
</feature>
<dbReference type="PRINTS" id="PR00344">
    <property type="entry name" value="BCTRLSENSOR"/>
</dbReference>
<dbReference type="InterPro" id="IPR003661">
    <property type="entry name" value="HisK_dim/P_dom"/>
</dbReference>
<dbReference type="EC" id="2.7.13.3" evidence="3"/>
<reference evidence="13" key="1">
    <citation type="journal article" date="2014" name="Front. Microbiol.">
        <title>High frequency of phylogenetically diverse reductive dehalogenase-homologous genes in deep subseafloor sedimentary metagenomes.</title>
        <authorList>
            <person name="Kawai M."/>
            <person name="Futagami T."/>
            <person name="Toyoda A."/>
            <person name="Takaki Y."/>
            <person name="Nishi S."/>
            <person name="Hori S."/>
            <person name="Arai W."/>
            <person name="Tsubouchi T."/>
            <person name="Morono Y."/>
            <person name="Uchiyama I."/>
            <person name="Ito T."/>
            <person name="Fujiyama A."/>
            <person name="Inagaki F."/>
            <person name="Takami H."/>
        </authorList>
    </citation>
    <scope>NUCLEOTIDE SEQUENCE</scope>
    <source>
        <strain evidence="13">Expedition CK06-06</strain>
    </source>
</reference>
<comment type="caution">
    <text evidence="13">The sequence shown here is derived from an EMBL/GenBank/DDBJ whole genome shotgun (WGS) entry which is preliminary data.</text>
</comment>
<keyword evidence="11" id="KW-0472">Membrane</keyword>
<accession>X0VSB8</accession>
<dbReference type="InterPro" id="IPR003594">
    <property type="entry name" value="HATPase_dom"/>
</dbReference>
<keyword evidence="9" id="KW-0067">ATP-binding</keyword>
<keyword evidence="7" id="KW-0547">Nucleotide-binding</keyword>
<dbReference type="Gene3D" id="1.10.287.130">
    <property type="match status" value="1"/>
</dbReference>
<evidence type="ECO:0000256" key="4">
    <source>
        <dbReference type="ARBA" id="ARBA00022475"/>
    </source>
</evidence>
<dbReference type="Gene3D" id="3.30.565.10">
    <property type="entry name" value="Histidine kinase-like ATPase, C-terminal domain"/>
    <property type="match status" value="1"/>
</dbReference>
<proteinExistence type="predicted"/>
<dbReference type="EMBL" id="BARS01021241">
    <property type="protein sequence ID" value="GAG14007.1"/>
    <property type="molecule type" value="Genomic_DNA"/>
</dbReference>
<dbReference type="InterPro" id="IPR036097">
    <property type="entry name" value="HisK_dim/P_sf"/>
</dbReference>
<evidence type="ECO:0000256" key="1">
    <source>
        <dbReference type="ARBA" id="ARBA00000085"/>
    </source>
</evidence>
<dbReference type="PROSITE" id="PS50109">
    <property type="entry name" value="HIS_KIN"/>
    <property type="match status" value="1"/>
</dbReference>
<sequence length="234" mass="25333">MVVEQKKGTEFISATIHELKTSLTAIIAAAELLADELQQGEKSLIGKLIRSIIRNAHSIDEKLPHALEVQRLLTGNLQLKPEPVAIDQVIHNVVALFYPKALKEKQSLTLEVPDSLPLVKADSQRIERALLTLVANASKFTPKGGKIKVSAWQDNNTLVVQVSDTGIGIPPAEQERIFQPYYQIKQGGGKLTGSGLGLAIAKSIVELHGGNIWLKSVVGQGSSFFFSLPLSSSQ</sequence>
<dbReference type="PANTHER" id="PTHR43547">
    <property type="entry name" value="TWO-COMPONENT HISTIDINE KINASE"/>
    <property type="match status" value="1"/>
</dbReference>
<gene>
    <name evidence="13" type="ORF">S01H1_34152</name>
</gene>
<evidence type="ECO:0000256" key="8">
    <source>
        <dbReference type="ARBA" id="ARBA00022777"/>
    </source>
</evidence>
<evidence type="ECO:0000256" key="5">
    <source>
        <dbReference type="ARBA" id="ARBA00022553"/>
    </source>
</evidence>
<dbReference type="SUPFAM" id="SSF55874">
    <property type="entry name" value="ATPase domain of HSP90 chaperone/DNA topoisomerase II/histidine kinase"/>
    <property type="match status" value="1"/>
</dbReference>
<name>X0VSB8_9ZZZZ</name>
<protein>
    <recommendedName>
        <fullName evidence="3">histidine kinase</fullName>
        <ecNumber evidence="3">2.7.13.3</ecNumber>
    </recommendedName>
</protein>
<evidence type="ECO:0000256" key="10">
    <source>
        <dbReference type="ARBA" id="ARBA00023012"/>
    </source>
</evidence>
<evidence type="ECO:0000256" key="7">
    <source>
        <dbReference type="ARBA" id="ARBA00022741"/>
    </source>
</evidence>
<evidence type="ECO:0000256" key="11">
    <source>
        <dbReference type="ARBA" id="ARBA00023136"/>
    </source>
</evidence>
<comment type="subcellular location">
    <subcellularLocation>
        <location evidence="2">Cell membrane</location>
    </subcellularLocation>
</comment>
<organism evidence="13">
    <name type="scientific">marine sediment metagenome</name>
    <dbReference type="NCBI Taxonomy" id="412755"/>
    <lineage>
        <taxon>unclassified sequences</taxon>
        <taxon>metagenomes</taxon>
        <taxon>ecological metagenomes</taxon>
    </lineage>
</organism>
<evidence type="ECO:0000256" key="9">
    <source>
        <dbReference type="ARBA" id="ARBA00022840"/>
    </source>
</evidence>
<evidence type="ECO:0000259" key="12">
    <source>
        <dbReference type="PROSITE" id="PS50109"/>
    </source>
</evidence>
<dbReference type="InterPro" id="IPR004358">
    <property type="entry name" value="Sig_transdc_His_kin-like_C"/>
</dbReference>
<evidence type="ECO:0000256" key="2">
    <source>
        <dbReference type="ARBA" id="ARBA00004236"/>
    </source>
</evidence>
<keyword evidence="5" id="KW-0597">Phosphoprotein</keyword>
<dbReference type="InterPro" id="IPR005467">
    <property type="entry name" value="His_kinase_dom"/>
</dbReference>
<keyword evidence="10" id="KW-0902">Two-component regulatory system</keyword>
<dbReference type="SUPFAM" id="SSF47384">
    <property type="entry name" value="Homodimeric domain of signal transducing histidine kinase"/>
    <property type="match status" value="1"/>
</dbReference>
<dbReference type="FunFam" id="3.30.565.10:FF:000023">
    <property type="entry name" value="PAS domain-containing sensor histidine kinase"/>
    <property type="match status" value="1"/>
</dbReference>
<evidence type="ECO:0000256" key="3">
    <source>
        <dbReference type="ARBA" id="ARBA00012438"/>
    </source>
</evidence>
<dbReference type="PANTHER" id="PTHR43547:SF2">
    <property type="entry name" value="HYBRID SIGNAL TRANSDUCTION HISTIDINE KINASE C"/>
    <property type="match status" value="1"/>
</dbReference>
<dbReference type="GO" id="GO:0005886">
    <property type="term" value="C:plasma membrane"/>
    <property type="evidence" value="ECO:0007669"/>
    <property type="project" value="UniProtKB-SubCell"/>
</dbReference>
<dbReference type="Pfam" id="PF02518">
    <property type="entry name" value="HATPase_c"/>
    <property type="match status" value="1"/>
</dbReference>
<keyword evidence="8" id="KW-0418">Kinase</keyword>